<dbReference type="Pfam" id="PF13359">
    <property type="entry name" value="DDE_Tnp_4"/>
    <property type="match status" value="1"/>
</dbReference>
<proteinExistence type="predicted"/>
<keyword evidence="5" id="KW-1185">Reference proteome</keyword>
<dbReference type="InterPro" id="IPR027806">
    <property type="entry name" value="HARBI1_dom"/>
</dbReference>
<name>A0ABQ9HXQ0_9NEOP</name>
<evidence type="ECO:0000259" key="3">
    <source>
        <dbReference type="Pfam" id="PF13359"/>
    </source>
</evidence>
<accession>A0ABQ9HXQ0</accession>
<dbReference type="EMBL" id="JARBHB010000003">
    <property type="protein sequence ID" value="KAJ8888835.1"/>
    <property type="molecule type" value="Genomic_DNA"/>
</dbReference>
<dbReference type="Proteomes" id="UP001159363">
    <property type="component" value="Chromosome 3"/>
</dbReference>
<comment type="caution">
    <text evidence="4">The sequence shown here is derived from an EMBL/GenBank/DDBJ whole genome shotgun (WGS) entry which is preliminary data.</text>
</comment>
<evidence type="ECO:0000256" key="2">
    <source>
        <dbReference type="ARBA" id="ARBA00022723"/>
    </source>
</evidence>
<sequence>MFIMFQFPSNEKEWEEVLANFYHRWNFPNCGGTLDGCHIAICKPAHSVSYYYNYKGYFSIVLLTLTNANYEFVMIENTLLCDKLKNNKLKLPDNRNNIGRLNFVFIGDEAFSLGEHVLKPFAMRELNPERKVYNYTSKRYGRKLVRCSGRFRVLHTTGKAESVVKAFCILHNYLRRNCRVTYSPSTLIDGEDIEGGTITAGSWRNDLPTTTLSELHVGHAQISTEKAKHEGKNMYCILMTTAR</sequence>
<gene>
    <name evidence="4" type="ORF">PR048_008329</name>
</gene>
<feature type="domain" description="DDE Tnp4" evidence="3">
    <location>
        <begin position="34"/>
        <end position="172"/>
    </location>
</feature>
<evidence type="ECO:0000256" key="1">
    <source>
        <dbReference type="ARBA" id="ARBA00001968"/>
    </source>
</evidence>
<keyword evidence="2" id="KW-0479">Metal-binding</keyword>
<comment type="cofactor">
    <cofactor evidence="1">
        <name>a divalent metal cation</name>
        <dbReference type="ChEBI" id="CHEBI:60240"/>
    </cofactor>
</comment>
<organism evidence="4 5">
    <name type="scientific">Dryococelus australis</name>
    <dbReference type="NCBI Taxonomy" id="614101"/>
    <lineage>
        <taxon>Eukaryota</taxon>
        <taxon>Metazoa</taxon>
        <taxon>Ecdysozoa</taxon>
        <taxon>Arthropoda</taxon>
        <taxon>Hexapoda</taxon>
        <taxon>Insecta</taxon>
        <taxon>Pterygota</taxon>
        <taxon>Neoptera</taxon>
        <taxon>Polyneoptera</taxon>
        <taxon>Phasmatodea</taxon>
        <taxon>Verophasmatodea</taxon>
        <taxon>Anareolatae</taxon>
        <taxon>Phasmatidae</taxon>
        <taxon>Eurycanthinae</taxon>
        <taxon>Dryococelus</taxon>
    </lineage>
</organism>
<evidence type="ECO:0000313" key="4">
    <source>
        <dbReference type="EMBL" id="KAJ8888835.1"/>
    </source>
</evidence>
<protein>
    <recommendedName>
        <fullName evidence="3">DDE Tnp4 domain-containing protein</fullName>
    </recommendedName>
</protein>
<evidence type="ECO:0000313" key="5">
    <source>
        <dbReference type="Proteomes" id="UP001159363"/>
    </source>
</evidence>
<reference evidence="4 5" key="1">
    <citation type="submission" date="2023-02" db="EMBL/GenBank/DDBJ databases">
        <title>LHISI_Scaffold_Assembly.</title>
        <authorList>
            <person name="Stuart O.P."/>
            <person name="Cleave R."/>
            <person name="Magrath M.J.L."/>
            <person name="Mikheyev A.S."/>
        </authorList>
    </citation>
    <scope>NUCLEOTIDE SEQUENCE [LARGE SCALE GENOMIC DNA]</scope>
    <source>
        <strain evidence="4">Daus_M_001</strain>
        <tissue evidence="4">Leg muscle</tissue>
    </source>
</reference>